<keyword evidence="1" id="KW-0863">Zinc-finger</keyword>
<keyword evidence="1" id="KW-0862">Zinc</keyword>
<dbReference type="GO" id="GO:0003676">
    <property type="term" value="F:nucleic acid binding"/>
    <property type="evidence" value="ECO:0007669"/>
    <property type="project" value="InterPro"/>
</dbReference>
<evidence type="ECO:0000256" key="2">
    <source>
        <dbReference type="SAM" id="MobiDB-lite"/>
    </source>
</evidence>
<dbReference type="InterPro" id="IPR036875">
    <property type="entry name" value="Znf_CCHC_sf"/>
</dbReference>
<name>A0A6J8EVB6_MYTCO</name>
<dbReference type="OrthoDB" id="10050052at2759"/>
<dbReference type="SUPFAM" id="SSF57756">
    <property type="entry name" value="Retrovirus zinc finger-like domains"/>
    <property type="match status" value="1"/>
</dbReference>
<dbReference type="SMART" id="SM00343">
    <property type="entry name" value="ZnF_C2HC"/>
    <property type="match status" value="2"/>
</dbReference>
<keyword evidence="1" id="KW-0479">Metal-binding</keyword>
<feature type="region of interest" description="Disordered" evidence="2">
    <location>
        <begin position="175"/>
        <end position="225"/>
    </location>
</feature>
<accession>A0A6J8EVB6</accession>
<dbReference type="AlphaFoldDB" id="A0A6J8EVB6"/>
<dbReference type="Proteomes" id="UP000507470">
    <property type="component" value="Unassembled WGS sequence"/>
</dbReference>
<dbReference type="SUPFAM" id="SSF56219">
    <property type="entry name" value="DNase I-like"/>
    <property type="match status" value="1"/>
</dbReference>
<dbReference type="InterPro" id="IPR036691">
    <property type="entry name" value="Endo/exonu/phosph_ase_sf"/>
</dbReference>
<dbReference type="InterPro" id="IPR001878">
    <property type="entry name" value="Znf_CCHC"/>
</dbReference>
<organism evidence="4 5">
    <name type="scientific">Mytilus coruscus</name>
    <name type="common">Sea mussel</name>
    <dbReference type="NCBI Taxonomy" id="42192"/>
    <lineage>
        <taxon>Eukaryota</taxon>
        <taxon>Metazoa</taxon>
        <taxon>Spiralia</taxon>
        <taxon>Lophotrochozoa</taxon>
        <taxon>Mollusca</taxon>
        <taxon>Bivalvia</taxon>
        <taxon>Autobranchia</taxon>
        <taxon>Pteriomorphia</taxon>
        <taxon>Mytilida</taxon>
        <taxon>Mytiloidea</taxon>
        <taxon>Mytilidae</taxon>
        <taxon>Mytilinae</taxon>
        <taxon>Mytilus</taxon>
    </lineage>
</organism>
<dbReference type="PROSITE" id="PS50158">
    <property type="entry name" value="ZF_CCHC"/>
    <property type="match status" value="1"/>
</dbReference>
<evidence type="ECO:0000313" key="5">
    <source>
        <dbReference type="Proteomes" id="UP000507470"/>
    </source>
</evidence>
<dbReference type="Gene3D" id="4.10.60.10">
    <property type="entry name" value="Zinc finger, CCHC-type"/>
    <property type="match status" value="1"/>
</dbReference>
<keyword evidence="5" id="KW-1185">Reference proteome</keyword>
<protein>
    <recommendedName>
        <fullName evidence="3">CCHC-type domain-containing protein</fullName>
    </recommendedName>
</protein>
<dbReference type="GO" id="GO:0008270">
    <property type="term" value="F:zinc ion binding"/>
    <property type="evidence" value="ECO:0007669"/>
    <property type="project" value="UniProtKB-KW"/>
</dbReference>
<feature type="domain" description="CCHC-type" evidence="3">
    <location>
        <begin position="133"/>
        <end position="148"/>
    </location>
</feature>
<evidence type="ECO:0000256" key="1">
    <source>
        <dbReference type="PROSITE-ProRule" id="PRU00047"/>
    </source>
</evidence>
<evidence type="ECO:0000313" key="4">
    <source>
        <dbReference type="EMBL" id="CAC5424487.1"/>
    </source>
</evidence>
<sequence length="589" mass="68310">MTQLILYVTLVSKLMTGISNQMPFFSKERLVSFLKVLYYVLDKEIQDKLEAFGATLISPIRRRMYPGTQIADGTRYVVIRFPDDKQSLPCSMKFSTGVNSHEYIRVIHDNQRKVCLKCYETDHIFATCPDNVCWRCKTSGHLSKSCPEPPCEKCKKFVAHCVCEVVCVDPIHANKDQQHHDDAEAENIEDNGDGDDEDAADDDADDDKNNDVDDESMDVKDDDETVKNTVNVDVEVHNEQGTVSCVDVKSMSDELNLNGDEHTTVDNLIVDNEQNKVSNFWGSKDMDLTNEPASHLENYIVTDSEQIKGSKSLMKNDIVEQEMTDEELAQNMLKMRRRRLGNNPNMSVDDIKRLKREPRHKHSSSQRLNIVNCYAPNIVSDRSQFFELLVNKLTNLENLILIGDMNTSMSKLDRSGKALHIEDKAYTSLMKISEQFNIYDIWRARNSTSRIFSWRRIVESNLQQSRIDFIFVPKLISAYVKNIYYKHTTFNDHSFVVLNVFSPVEKGPGLWIFNNTLLNDEYFVEKVDNLIENETKCPLFKSEMLVWIDHLKYKIKKFSQVYAKDKKKKEQTEYHRLQKEFQSCKWRSI</sequence>
<gene>
    <name evidence="4" type="ORF">MCOR_56387</name>
</gene>
<feature type="compositionally biased region" description="Acidic residues" evidence="2">
    <location>
        <begin position="183"/>
        <end position="224"/>
    </location>
</feature>
<dbReference type="EMBL" id="CACVKT020010040">
    <property type="protein sequence ID" value="CAC5424487.1"/>
    <property type="molecule type" value="Genomic_DNA"/>
</dbReference>
<evidence type="ECO:0000259" key="3">
    <source>
        <dbReference type="PROSITE" id="PS50158"/>
    </source>
</evidence>
<reference evidence="4 5" key="1">
    <citation type="submission" date="2020-06" db="EMBL/GenBank/DDBJ databases">
        <authorList>
            <person name="Li R."/>
            <person name="Bekaert M."/>
        </authorList>
    </citation>
    <scope>NUCLEOTIDE SEQUENCE [LARGE SCALE GENOMIC DNA]</scope>
    <source>
        <strain evidence="5">wild</strain>
    </source>
</reference>
<dbReference type="Gene3D" id="3.60.10.10">
    <property type="entry name" value="Endonuclease/exonuclease/phosphatase"/>
    <property type="match status" value="1"/>
</dbReference>
<proteinExistence type="predicted"/>